<keyword evidence="2" id="KW-1185">Reference proteome</keyword>
<comment type="caution">
    <text evidence="1">The sequence shown here is derived from an EMBL/GenBank/DDBJ whole genome shotgun (WGS) entry which is preliminary data.</text>
</comment>
<organism evidence="1 2">
    <name type="scientific">Trichinella spiralis</name>
    <name type="common">Trichina worm</name>
    <dbReference type="NCBI Taxonomy" id="6334"/>
    <lineage>
        <taxon>Eukaryota</taxon>
        <taxon>Metazoa</taxon>
        <taxon>Ecdysozoa</taxon>
        <taxon>Nematoda</taxon>
        <taxon>Enoplea</taxon>
        <taxon>Dorylaimia</taxon>
        <taxon>Trichinellida</taxon>
        <taxon>Trichinellidae</taxon>
        <taxon>Trichinella</taxon>
    </lineage>
</organism>
<proteinExistence type="predicted"/>
<accession>A0ABR3KEQ7</accession>
<gene>
    <name evidence="1" type="ORF">TSPI_04940</name>
</gene>
<evidence type="ECO:0000313" key="1">
    <source>
        <dbReference type="EMBL" id="KAL1234443.1"/>
    </source>
</evidence>
<name>A0ABR3KEQ7_TRISP</name>
<protein>
    <submittedName>
        <fullName evidence="1">Serotype-specific antigen</fullName>
    </submittedName>
</protein>
<dbReference type="Proteomes" id="UP001558632">
    <property type="component" value="Unassembled WGS sequence"/>
</dbReference>
<dbReference type="EMBL" id="JBEUSY010000410">
    <property type="protein sequence ID" value="KAL1234443.1"/>
    <property type="molecule type" value="Genomic_DNA"/>
</dbReference>
<sequence>MPHAKAEKGIAAAVTLSRDQPATLVFSRSRGGPTKLSQVQRRYQLRKGFVQGDFECFFYFPELSKKFTTGFLLSRQQRSGLFSHHHGCQYNWNPTDLDCKATGPSVEGDRR</sequence>
<reference evidence="1 2" key="1">
    <citation type="submission" date="2024-07" db="EMBL/GenBank/DDBJ databases">
        <title>Enhanced genomic and transcriptomic resources for Trichinella pseudospiralis and T. spiralis underpin the discovery of pronounced molecular differences between stages and species.</title>
        <authorList>
            <person name="Pasi K.K."/>
            <person name="La Rosa G."/>
            <person name="Gomez-Morales M.A."/>
            <person name="Tosini F."/>
            <person name="Sumanam S."/>
            <person name="Young N.D."/>
            <person name="Chang B.C."/>
            <person name="Robin G.B."/>
        </authorList>
    </citation>
    <scope>NUCLEOTIDE SEQUENCE [LARGE SCALE GENOMIC DNA]</scope>
    <source>
        <strain evidence="1">ISS534</strain>
    </source>
</reference>
<evidence type="ECO:0000313" key="2">
    <source>
        <dbReference type="Proteomes" id="UP001558632"/>
    </source>
</evidence>